<dbReference type="HOGENOM" id="CLU_2201308_0_0_1"/>
<dbReference type="AlphaFoldDB" id="A0A0E0FP79"/>
<reference evidence="1" key="1">
    <citation type="submission" date="2015-04" db="UniProtKB">
        <authorList>
            <consortium name="EnsemblPlants"/>
        </authorList>
    </citation>
    <scope>IDENTIFICATION</scope>
    <source>
        <strain evidence="1">SL10</strain>
    </source>
</reference>
<reference evidence="1" key="2">
    <citation type="submission" date="2018-04" db="EMBL/GenBank/DDBJ databases">
        <title>OnivRS2 (Oryza nivara Reference Sequence Version 2).</title>
        <authorList>
            <person name="Zhang J."/>
            <person name="Kudrna D."/>
            <person name="Lee S."/>
            <person name="Talag J."/>
            <person name="Rajasekar S."/>
            <person name="Welchert J."/>
            <person name="Hsing Y.-I."/>
            <person name="Wing R.A."/>
        </authorList>
    </citation>
    <scope>NUCLEOTIDE SEQUENCE [LARGE SCALE GENOMIC DNA]</scope>
</reference>
<organism evidence="1">
    <name type="scientific">Oryza nivara</name>
    <name type="common">Indian wild rice</name>
    <name type="synonym">Oryza sativa f. spontanea</name>
    <dbReference type="NCBI Taxonomy" id="4536"/>
    <lineage>
        <taxon>Eukaryota</taxon>
        <taxon>Viridiplantae</taxon>
        <taxon>Streptophyta</taxon>
        <taxon>Embryophyta</taxon>
        <taxon>Tracheophyta</taxon>
        <taxon>Spermatophyta</taxon>
        <taxon>Magnoliopsida</taxon>
        <taxon>Liliopsida</taxon>
        <taxon>Poales</taxon>
        <taxon>Poaceae</taxon>
        <taxon>BOP clade</taxon>
        <taxon>Oryzoideae</taxon>
        <taxon>Oryzeae</taxon>
        <taxon>Oryzinae</taxon>
        <taxon>Oryza</taxon>
    </lineage>
</organism>
<protein>
    <submittedName>
        <fullName evidence="1">Uncharacterized protein</fullName>
    </submittedName>
</protein>
<proteinExistence type="predicted"/>
<dbReference type="Proteomes" id="UP000006591">
    <property type="component" value="Chromosome 1"/>
</dbReference>
<keyword evidence="2" id="KW-1185">Reference proteome</keyword>
<dbReference type="Gramene" id="ONIVA01G24990.1">
    <property type="protein sequence ID" value="ONIVA01G24990.1"/>
    <property type="gene ID" value="ONIVA01G24990"/>
</dbReference>
<accession>A0A0E0FP79</accession>
<evidence type="ECO:0000313" key="1">
    <source>
        <dbReference type="EnsemblPlants" id="ONIVA01G24990.1"/>
    </source>
</evidence>
<sequence>MAPNTARLLPLHGPSWANTKFIAIISDSASLPAATTYIPCARPTSLEEVRLGPSVSGLSITTTVPNHVAEAFVVGASATCATVELGAPPQTRRRRRQPLLSSVLVAWFLIKIA</sequence>
<dbReference type="EnsemblPlants" id="ONIVA01G24990.1">
    <property type="protein sequence ID" value="ONIVA01G24990.1"/>
    <property type="gene ID" value="ONIVA01G24990"/>
</dbReference>
<evidence type="ECO:0000313" key="2">
    <source>
        <dbReference type="Proteomes" id="UP000006591"/>
    </source>
</evidence>
<name>A0A0E0FP79_ORYNI</name>